<proteinExistence type="predicted"/>
<dbReference type="InParanoid" id="A0A3P8V183"/>
<keyword evidence="6" id="KW-0862">Zinc</keyword>
<dbReference type="Ensembl" id="ENSCSET00000006891.1">
    <property type="protein sequence ID" value="ENSCSEP00000006816.1"/>
    <property type="gene ID" value="ENSCSEG00000004407.1"/>
</dbReference>
<dbReference type="OrthoDB" id="419317at2759"/>
<evidence type="ECO:0000256" key="2">
    <source>
        <dbReference type="ARBA" id="ARBA00022723"/>
    </source>
</evidence>
<keyword evidence="3" id="KW-0677">Repeat</keyword>
<sequence length="268" mass="30286">MTEKRYDPRDTTLKFVNRPDSLDPYPADEGDECLRAEMSCGHAVTPQSLTAWCRSLLDQGKFQFKCPALKEGTVMLCDALWSYTEVRRLAVLTSEEMEYFEGKMARLAAAKYFEVKTCPGCKTDVEREDLTNLSVECTICKVEKKASFNFCWQCLNQWKGRAPRSDRCDNDGCDNLDLKILRDCKDTSLPQVEGVDKCPSIRACPTCGQRVEHDRTGCKNIICPRCSVEFCFVCLKVTPECLKSSTHFVACSAGVAPRQTSIPVWHKK</sequence>
<keyword evidence="5" id="KW-0833">Ubl conjugation pathway</keyword>
<evidence type="ECO:0000256" key="1">
    <source>
        <dbReference type="ARBA" id="ARBA00022679"/>
    </source>
</evidence>
<dbReference type="CDD" id="cd20336">
    <property type="entry name" value="Rcat_RBR"/>
    <property type="match status" value="1"/>
</dbReference>
<evidence type="ECO:0000256" key="6">
    <source>
        <dbReference type="ARBA" id="ARBA00022833"/>
    </source>
</evidence>
<feature type="domain" description="RING-type" evidence="7">
    <location>
        <begin position="14"/>
        <end position="255"/>
    </location>
</feature>
<reference evidence="8" key="3">
    <citation type="submission" date="2025-09" db="UniProtKB">
        <authorList>
            <consortium name="Ensembl"/>
        </authorList>
    </citation>
    <scope>IDENTIFICATION</scope>
</reference>
<organism evidence="8 9">
    <name type="scientific">Cynoglossus semilaevis</name>
    <name type="common">Tongue sole</name>
    <dbReference type="NCBI Taxonomy" id="244447"/>
    <lineage>
        <taxon>Eukaryota</taxon>
        <taxon>Metazoa</taxon>
        <taxon>Chordata</taxon>
        <taxon>Craniata</taxon>
        <taxon>Vertebrata</taxon>
        <taxon>Euteleostomi</taxon>
        <taxon>Actinopterygii</taxon>
        <taxon>Neopterygii</taxon>
        <taxon>Teleostei</taxon>
        <taxon>Neoteleostei</taxon>
        <taxon>Acanthomorphata</taxon>
        <taxon>Carangaria</taxon>
        <taxon>Pleuronectiformes</taxon>
        <taxon>Pleuronectoidei</taxon>
        <taxon>Cynoglossidae</taxon>
        <taxon>Cynoglossinae</taxon>
        <taxon>Cynoglossus</taxon>
    </lineage>
</organism>
<dbReference type="STRING" id="244447.ENSCSEP00000006816"/>
<dbReference type="GeneID" id="103388179"/>
<evidence type="ECO:0000256" key="4">
    <source>
        <dbReference type="ARBA" id="ARBA00022771"/>
    </source>
</evidence>
<dbReference type="Pfam" id="PF22191">
    <property type="entry name" value="IBR_1"/>
    <property type="match status" value="1"/>
</dbReference>
<reference evidence="8 9" key="1">
    <citation type="journal article" date="2014" name="Nat. Genet.">
        <title>Whole-genome sequence of a flatfish provides insights into ZW sex chromosome evolution and adaptation to a benthic lifestyle.</title>
        <authorList>
            <person name="Chen S."/>
            <person name="Zhang G."/>
            <person name="Shao C."/>
            <person name="Huang Q."/>
            <person name="Liu G."/>
            <person name="Zhang P."/>
            <person name="Song W."/>
            <person name="An N."/>
            <person name="Chalopin D."/>
            <person name="Volff J.N."/>
            <person name="Hong Y."/>
            <person name="Li Q."/>
            <person name="Sha Z."/>
            <person name="Zhou H."/>
            <person name="Xie M."/>
            <person name="Yu Q."/>
            <person name="Liu Y."/>
            <person name="Xiang H."/>
            <person name="Wang N."/>
            <person name="Wu K."/>
            <person name="Yang C."/>
            <person name="Zhou Q."/>
            <person name="Liao X."/>
            <person name="Yang L."/>
            <person name="Hu Q."/>
            <person name="Zhang J."/>
            <person name="Meng L."/>
            <person name="Jin L."/>
            <person name="Tian Y."/>
            <person name="Lian J."/>
            <person name="Yang J."/>
            <person name="Miao G."/>
            <person name="Liu S."/>
            <person name="Liang Z."/>
            <person name="Yan F."/>
            <person name="Li Y."/>
            <person name="Sun B."/>
            <person name="Zhang H."/>
            <person name="Zhang J."/>
            <person name="Zhu Y."/>
            <person name="Du M."/>
            <person name="Zhao Y."/>
            <person name="Schartl M."/>
            <person name="Tang Q."/>
            <person name="Wang J."/>
        </authorList>
    </citation>
    <scope>NUCLEOTIDE SEQUENCE</scope>
</reference>
<dbReference type="GO" id="GO:0008270">
    <property type="term" value="F:zinc ion binding"/>
    <property type="evidence" value="ECO:0007669"/>
    <property type="project" value="UniProtKB-KW"/>
</dbReference>
<dbReference type="KEGG" id="csem:103388179"/>
<accession>A0A3P8V183</accession>
<dbReference type="PROSITE" id="PS51873">
    <property type="entry name" value="TRIAD"/>
    <property type="match status" value="1"/>
</dbReference>
<reference evidence="8" key="2">
    <citation type="submission" date="2025-08" db="UniProtKB">
        <authorList>
            <consortium name="Ensembl"/>
        </authorList>
    </citation>
    <scope>IDENTIFICATION</scope>
</reference>
<evidence type="ECO:0000313" key="8">
    <source>
        <dbReference type="Ensembl" id="ENSCSEP00000006816.1"/>
    </source>
</evidence>
<keyword evidence="1" id="KW-0808">Transferase</keyword>
<evidence type="ECO:0000256" key="5">
    <source>
        <dbReference type="ARBA" id="ARBA00022786"/>
    </source>
</evidence>
<keyword evidence="2" id="KW-0479">Metal-binding</keyword>
<dbReference type="AlphaFoldDB" id="A0A3P8V183"/>
<protein>
    <submittedName>
        <fullName evidence="8">Probable E3 ubiquitin-protein ligase ARI5</fullName>
    </submittedName>
</protein>
<dbReference type="GeneTree" id="ENSGT00510000050415"/>
<dbReference type="SUPFAM" id="SSF57850">
    <property type="entry name" value="RING/U-box"/>
    <property type="match status" value="2"/>
</dbReference>
<evidence type="ECO:0000259" key="7">
    <source>
        <dbReference type="PROSITE" id="PS51873"/>
    </source>
</evidence>
<evidence type="ECO:0000256" key="3">
    <source>
        <dbReference type="ARBA" id="ARBA00022737"/>
    </source>
</evidence>
<dbReference type="RefSeq" id="XP_008321296.1">
    <property type="nucleotide sequence ID" value="XM_008323074.3"/>
</dbReference>
<keyword evidence="9" id="KW-1185">Reference proteome</keyword>
<evidence type="ECO:0000313" key="9">
    <source>
        <dbReference type="Proteomes" id="UP000265120"/>
    </source>
</evidence>
<keyword evidence="4" id="KW-0863">Zinc-finger</keyword>
<dbReference type="Gene3D" id="1.20.120.1750">
    <property type="match status" value="2"/>
</dbReference>
<dbReference type="FunFam" id="1.20.120.1750:FF:000040">
    <property type="entry name" value="RBR-type E3 ubiquitin transferase"/>
    <property type="match status" value="1"/>
</dbReference>
<dbReference type="Proteomes" id="UP000265120">
    <property type="component" value="Chromosome 1"/>
</dbReference>
<dbReference type="GO" id="GO:0016740">
    <property type="term" value="F:transferase activity"/>
    <property type="evidence" value="ECO:0007669"/>
    <property type="project" value="UniProtKB-KW"/>
</dbReference>
<dbReference type="OMA" id="YCAKPLA"/>
<name>A0A3P8V183_CYNSE</name>
<dbReference type="InterPro" id="IPR044066">
    <property type="entry name" value="TRIAD_supradom"/>
</dbReference>